<keyword evidence="4" id="KW-1185">Reference proteome</keyword>
<protein>
    <submittedName>
        <fullName evidence="3">Uncharacterized protein</fullName>
    </submittedName>
</protein>
<feature type="region of interest" description="Disordered" evidence="1">
    <location>
        <begin position="184"/>
        <end position="235"/>
    </location>
</feature>
<keyword evidence="2" id="KW-0732">Signal</keyword>
<evidence type="ECO:0000313" key="4">
    <source>
        <dbReference type="Proteomes" id="UP001239994"/>
    </source>
</evidence>
<dbReference type="EMBL" id="JAROKS010000019">
    <property type="protein sequence ID" value="KAK1792038.1"/>
    <property type="molecule type" value="Genomic_DNA"/>
</dbReference>
<sequence>MVHLTNLLLSGVPTTEAEVNPNATTLPVVFQMTVGSPGQHSENHFEESSILSNDNPCLSRHPSNSLLLVSDPSQYPHNIRLDQLCSQQVIIQGSCGCWSGGVEVSTGEEDVVVLVIIAAPALESIRWLESTACGFRGSDSAESYGDQLDYKNQHLEVDSVGSYDLYLDDYRGYADYGEYSDVSLQSDRGSYHEEDPSVEVEEVPHRDLPSPSDATGSENDEPPAPKAPPRAHHPEQARCLSVCYAGMDFEDTVMS</sequence>
<feature type="chain" id="PRO_5042036322" evidence="2">
    <location>
        <begin position="18"/>
        <end position="255"/>
    </location>
</feature>
<evidence type="ECO:0000256" key="2">
    <source>
        <dbReference type="SAM" id="SignalP"/>
    </source>
</evidence>
<name>A0AAD8Z641_9TELE</name>
<feature type="signal peptide" evidence="2">
    <location>
        <begin position="1"/>
        <end position="17"/>
    </location>
</feature>
<dbReference type="AlphaFoldDB" id="A0AAD8Z641"/>
<proteinExistence type="predicted"/>
<accession>A0AAD8Z641</accession>
<dbReference type="Proteomes" id="UP001239994">
    <property type="component" value="Unassembled WGS sequence"/>
</dbReference>
<reference evidence="3" key="1">
    <citation type="submission" date="2023-03" db="EMBL/GenBank/DDBJ databases">
        <title>Electrophorus voltai genome.</title>
        <authorList>
            <person name="Bian C."/>
        </authorList>
    </citation>
    <scope>NUCLEOTIDE SEQUENCE</scope>
    <source>
        <strain evidence="3">CB-2022</strain>
        <tissue evidence="3">Muscle</tissue>
    </source>
</reference>
<evidence type="ECO:0000313" key="3">
    <source>
        <dbReference type="EMBL" id="KAK1792038.1"/>
    </source>
</evidence>
<evidence type="ECO:0000256" key="1">
    <source>
        <dbReference type="SAM" id="MobiDB-lite"/>
    </source>
</evidence>
<organism evidence="3 4">
    <name type="scientific">Electrophorus voltai</name>
    <dbReference type="NCBI Taxonomy" id="2609070"/>
    <lineage>
        <taxon>Eukaryota</taxon>
        <taxon>Metazoa</taxon>
        <taxon>Chordata</taxon>
        <taxon>Craniata</taxon>
        <taxon>Vertebrata</taxon>
        <taxon>Euteleostomi</taxon>
        <taxon>Actinopterygii</taxon>
        <taxon>Neopterygii</taxon>
        <taxon>Teleostei</taxon>
        <taxon>Ostariophysi</taxon>
        <taxon>Gymnotiformes</taxon>
        <taxon>Gymnotoidei</taxon>
        <taxon>Gymnotidae</taxon>
        <taxon>Electrophorus</taxon>
    </lineage>
</organism>
<comment type="caution">
    <text evidence="3">The sequence shown here is derived from an EMBL/GenBank/DDBJ whole genome shotgun (WGS) entry which is preliminary data.</text>
</comment>
<gene>
    <name evidence="3" type="ORF">P4O66_001816</name>
</gene>